<keyword evidence="3" id="KW-1185">Reference proteome</keyword>
<dbReference type="Proteomes" id="UP001214441">
    <property type="component" value="Unassembled WGS sequence"/>
</dbReference>
<accession>A0ABT7A8U1</accession>
<evidence type="ECO:0000313" key="3">
    <source>
        <dbReference type="Proteomes" id="UP001214441"/>
    </source>
</evidence>
<dbReference type="RefSeq" id="WP_274047240.1">
    <property type="nucleotide sequence ID" value="NZ_JANCPR020000058.1"/>
</dbReference>
<gene>
    <name evidence="2" type="ORF">NMN56_037005</name>
</gene>
<feature type="region of interest" description="Disordered" evidence="1">
    <location>
        <begin position="47"/>
        <end position="77"/>
    </location>
</feature>
<protein>
    <submittedName>
        <fullName evidence="2">Uncharacterized protein</fullName>
    </submittedName>
</protein>
<organism evidence="2 3">
    <name type="scientific">Streptomyces iconiensis</name>
    <dbReference type="NCBI Taxonomy" id="1384038"/>
    <lineage>
        <taxon>Bacteria</taxon>
        <taxon>Bacillati</taxon>
        <taxon>Actinomycetota</taxon>
        <taxon>Actinomycetes</taxon>
        <taxon>Kitasatosporales</taxon>
        <taxon>Streptomycetaceae</taxon>
        <taxon>Streptomyces</taxon>
    </lineage>
</organism>
<reference evidence="2 3" key="1">
    <citation type="submission" date="2023-05" db="EMBL/GenBank/DDBJ databases">
        <title>Streptantibioticus silvisoli sp. nov., acidotolerant actinomycetes 1 from pine litter.</title>
        <authorList>
            <person name="Swiecimska M."/>
            <person name="Golinska P."/>
            <person name="Sangal V."/>
            <person name="Wachnowicz B."/>
            <person name="Goodfellow M."/>
        </authorList>
    </citation>
    <scope>NUCLEOTIDE SEQUENCE [LARGE SCALE GENOMIC DNA]</scope>
    <source>
        <strain evidence="2 3">DSM 42109</strain>
    </source>
</reference>
<evidence type="ECO:0000313" key="2">
    <source>
        <dbReference type="EMBL" id="MDJ1137457.1"/>
    </source>
</evidence>
<name>A0ABT7A8U1_9ACTN</name>
<evidence type="ECO:0000256" key="1">
    <source>
        <dbReference type="SAM" id="MobiDB-lite"/>
    </source>
</evidence>
<proteinExistence type="predicted"/>
<sequence>MFCASDKQADAAFPAVAAELTAVRPEVRPWLLAEAATHGIVITRETPGEVLAPPGESARAEECGTESSPPRPVAGPVVAGSGAPVWREGLGVSALSVDYQRIVAVLSDRERTGEDGALT</sequence>
<comment type="caution">
    <text evidence="2">The sequence shown here is derived from an EMBL/GenBank/DDBJ whole genome shotgun (WGS) entry which is preliminary data.</text>
</comment>
<dbReference type="EMBL" id="JANCPR020000058">
    <property type="protein sequence ID" value="MDJ1137457.1"/>
    <property type="molecule type" value="Genomic_DNA"/>
</dbReference>